<evidence type="ECO:0000313" key="2">
    <source>
        <dbReference type="Proteomes" id="UP000886520"/>
    </source>
</evidence>
<dbReference type="OrthoDB" id="1909008at2759"/>
<name>A0A9D4UEN3_ADICA</name>
<protein>
    <submittedName>
        <fullName evidence="1">Uncharacterized protein</fullName>
    </submittedName>
</protein>
<proteinExistence type="predicted"/>
<dbReference type="EMBL" id="JABFUD020000018">
    <property type="protein sequence ID" value="KAI5066420.1"/>
    <property type="molecule type" value="Genomic_DNA"/>
</dbReference>
<organism evidence="1 2">
    <name type="scientific">Adiantum capillus-veneris</name>
    <name type="common">Maidenhair fern</name>
    <dbReference type="NCBI Taxonomy" id="13818"/>
    <lineage>
        <taxon>Eukaryota</taxon>
        <taxon>Viridiplantae</taxon>
        <taxon>Streptophyta</taxon>
        <taxon>Embryophyta</taxon>
        <taxon>Tracheophyta</taxon>
        <taxon>Polypodiopsida</taxon>
        <taxon>Polypodiidae</taxon>
        <taxon>Polypodiales</taxon>
        <taxon>Pteridineae</taxon>
        <taxon>Pteridaceae</taxon>
        <taxon>Vittarioideae</taxon>
        <taxon>Adiantum</taxon>
    </lineage>
</organism>
<accession>A0A9D4UEN3</accession>
<comment type="caution">
    <text evidence="1">The sequence shown here is derived from an EMBL/GenBank/DDBJ whole genome shotgun (WGS) entry which is preliminary data.</text>
</comment>
<reference evidence="1" key="1">
    <citation type="submission" date="2021-01" db="EMBL/GenBank/DDBJ databases">
        <title>Adiantum capillus-veneris genome.</title>
        <authorList>
            <person name="Fang Y."/>
            <person name="Liao Q."/>
        </authorList>
    </citation>
    <scope>NUCLEOTIDE SEQUENCE</scope>
    <source>
        <strain evidence="1">H3</strain>
        <tissue evidence="1">Leaf</tissue>
    </source>
</reference>
<dbReference type="AlphaFoldDB" id="A0A9D4UEN3"/>
<dbReference type="Proteomes" id="UP000886520">
    <property type="component" value="Chromosome 18"/>
</dbReference>
<keyword evidence="2" id="KW-1185">Reference proteome</keyword>
<evidence type="ECO:0000313" key="1">
    <source>
        <dbReference type="EMBL" id="KAI5066420.1"/>
    </source>
</evidence>
<sequence>MWYGPAATKKFGSTLNLEQGLRGSGEINRVLLRESIAATFNAFNSLPFYYNAIEVSTDVVN</sequence>
<gene>
    <name evidence="1" type="ORF">GOP47_0019044</name>
</gene>